<protein>
    <submittedName>
        <fullName evidence="1">Uncharacterized protein</fullName>
    </submittedName>
</protein>
<dbReference type="EMBL" id="MN740804">
    <property type="protein sequence ID" value="QHS82737.1"/>
    <property type="molecule type" value="Genomic_DNA"/>
</dbReference>
<organism evidence="1">
    <name type="scientific">viral metagenome</name>
    <dbReference type="NCBI Taxonomy" id="1070528"/>
    <lineage>
        <taxon>unclassified sequences</taxon>
        <taxon>metagenomes</taxon>
        <taxon>organismal metagenomes</taxon>
    </lineage>
</organism>
<reference evidence="1" key="1">
    <citation type="journal article" date="2020" name="Nature">
        <title>Giant virus diversity and host interactions through global metagenomics.</title>
        <authorList>
            <person name="Schulz F."/>
            <person name="Roux S."/>
            <person name="Paez-Espino D."/>
            <person name="Jungbluth S."/>
            <person name="Walsh D.A."/>
            <person name="Denef V.J."/>
            <person name="McMahon K.D."/>
            <person name="Konstantinidis K.T."/>
            <person name="Eloe-Fadrosh E.A."/>
            <person name="Kyrpides N.C."/>
            <person name="Woyke T."/>
        </authorList>
    </citation>
    <scope>NUCLEOTIDE SEQUENCE</scope>
    <source>
        <strain evidence="1">GVMAG-S-1101171-111</strain>
    </source>
</reference>
<sequence>MSEISDVSDFSETEVNSTPRIHTITEQDLTLLKHKIHDITKTYGEYTSIYVSIGGKMNETTVQFPDIKSNTKHRSNCLTQMVPAFMQTQSLNEHPLCIILDQFNNQVNLEQNIRLLKSINDVNMDICLFHYYCNRQKLTDLMSYIINLAKNHSIPPQKLMICNFVKFLGCPNMLETASEQNIPEVVQKCLNPTPYSECFYEWFGYRFYLYNFIYNYKKYGQNYFMYRDTIKELESNILKRYADPCMVTIIQDNITSKFWDNVFDLSNPSNDSSKLAVSLKEFLVDNGQLVVTV</sequence>
<evidence type="ECO:0000313" key="1">
    <source>
        <dbReference type="EMBL" id="QHS82737.1"/>
    </source>
</evidence>
<proteinExistence type="predicted"/>
<accession>A0A6C0AS37</accession>
<dbReference type="AlphaFoldDB" id="A0A6C0AS37"/>
<name>A0A6C0AS37_9ZZZZ</name>